<evidence type="ECO:0000259" key="2">
    <source>
        <dbReference type="Pfam" id="PF22746"/>
    </source>
</evidence>
<sequence length="287" mass="31265">MEERERILKLLEEGKITAEEATKLLEALGEPFRFTQRGPGSDLGKRIARKVELSLKDLPDMIERCVPFMDTGEEKELKFDPRERFTVKAVAGDVKITGDDEQSIRIKLQGGHKVAETEDELLIKTMSGDIDIEVPKSQEVELKAAAGDVSASNLASELSIRCGGGDLKLKNISGRLTTAVGGGDVRGKDISAELDIRVGGGDIDLDLSACRGVGRIELGGGDINLTIPEKANVELTIHKPKYGDISSDFDLEPSDEEDELKAVLGKPEAKLYVKTKHGDITLRKRSK</sequence>
<dbReference type="Pfam" id="PF22746">
    <property type="entry name" value="SHOCT-like_DUF2089-C"/>
    <property type="match status" value="1"/>
</dbReference>
<proteinExistence type="predicted"/>
<organism evidence="3 4">
    <name type="scientific">candidate division TA06 bacterium B3_TA06</name>
    <dbReference type="NCBI Taxonomy" id="2012487"/>
    <lineage>
        <taxon>Bacteria</taxon>
        <taxon>Bacteria division TA06</taxon>
    </lineage>
</organism>
<evidence type="ECO:0000259" key="1">
    <source>
        <dbReference type="Pfam" id="PF13349"/>
    </source>
</evidence>
<gene>
    <name evidence="3" type="ORF">CEE36_07220</name>
</gene>
<evidence type="ECO:0000313" key="4">
    <source>
        <dbReference type="Proteomes" id="UP000317778"/>
    </source>
</evidence>
<reference evidence="3 4" key="1">
    <citation type="submission" date="2017-06" db="EMBL/GenBank/DDBJ databases">
        <title>Novel microbial phyla capable of carbon fixation and sulfur reduction in deep-sea sediments.</title>
        <authorList>
            <person name="Huang J."/>
            <person name="Baker B."/>
            <person name="Wang Y."/>
        </authorList>
    </citation>
    <scope>NUCLEOTIDE SEQUENCE [LARGE SCALE GENOMIC DNA]</scope>
    <source>
        <strain evidence="3">B3_TA06</strain>
    </source>
</reference>
<dbReference type="InterPro" id="IPR025164">
    <property type="entry name" value="Toastrack_DUF4097"/>
</dbReference>
<dbReference type="PANTHER" id="PTHR34094">
    <property type="match status" value="1"/>
</dbReference>
<feature type="domain" description="DUF4097" evidence="1">
    <location>
        <begin position="118"/>
        <end position="282"/>
    </location>
</feature>
<dbReference type="AlphaFoldDB" id="A0A532V646"/>
<dbReference type="EMBL" id="NJBO01000010">
    <property type="protein sequence ID" value="TKJ42684.1"/>
    <property type="molecule type" value="Genomic_DNA"/>
</dbReference>
<dbReference type="PANTHER" id="PTHR34094:SF1">
    <property type="entry name" value="PROTEIN FAM185A"/>
    <property type="match status" value="1"/>
</dbReference>
<evidence type="ECO:0000313" key="3">
    <source>
        <dbReference type="EMBL" id="TKJ42684.1"/>
    </source>
</evidence>
<feature type="domain" description="YvlB/LiaX N-terminal" evidence="2">
    <location>
        <begin position="2"/>
        <end position="30"/>
    </location>
</feature>
<dbReference type="Pfam" id="PF13349">
    <property type="entry name" value="DUF4097"/>
    <property type="match status" value="1"/>
</dbReference>
<comment type="caution">
    <text evidence="3">The sequence shown here is derived from an EMBL/GenBank/DDBJ whole genome shotgun (WGS) entry which is preliminary data.</text>
</comment>
<protein>
    <submittedName>
        <fullName evidence="3">Uncharacterized protein</fullName>
    </submittedName>
</protein>
<accession>A0A532V646</accession>
<dbReference type="Proteomes" id="UP000317778">
    <property type="component" value="Unassembled WGS sequence"/>
</dbReference>
<name>A0A532V646_UNCT6</name>
<dbReference type="InterPro" id="IPR053959">
    <property type="entry name" value="YvlB/LiaX_N"/>
</dbReference>